<dbReference type="PRINTS" id="PR00364">
    <property type="entry name" value="DISEASERSIST"/>
</dbReference>
<proteinExistence type="predicted"/>
<dbReference type="GO" id="GO:0098542">
    <property type="term" value="P:defense response to other organism"/>
    <property type="evidence" value="ECO:0007669"/>
    <property type="project" value="TreeGrafter"/>
</dbReference>
<dbReference type="OrthoDB" id="2973320at2759"/>
<dbReference type="Gene3D" id="3.80.10.10">
    <property type="entry name" value="Ribonuclease Inhibitor"/>
    <property type="match status" value="2"/>
</dbReference>
<dbReference type="InterPro" id="IPR036388">
    <property type="entry name" value="WH-like_DNA-bd_sf"/>
</dbReference>
<gene>
    <name evidence="8" type="ORF">PanWU01x14_354670</name>
</gene>
<organism evidence="8 9">
    <name type="scientific">Parasponia andersonii</name>
    <name type="common">Sponia andersonii</name>
    <dbReference type="NCBI Taxonomy" id="3476"/>
    <lineage>
        <taxon>Eukaryota</taxon>
        <taxon>Viridiplantae</taxon>
        <taxon>Streptophyta</taxon>
        <taxon>Embryophyta</taxon>
        <taxon>Tracheophyta</taxon>
        <taxon>Spermatophyta</taxon>
        <taxon>Magnoliopsida</taxon>
        <taxon>eudicotyledons</taxon>
        <taxon>Gunneridae</taxon>
        <taxon>Pentapetalae</taxon>
        <taxon>rosids</taxon>
        <taxon>fabids</taxon>
        <taxon>Rosales</taxon>
        <taxon>Cannabaceae</taxon>
        <taxon>Parasponia</taxon>
    </lineage>
</organism>
<evidence type="ECO:0000259" key="5">
    <source>
        <dbReference type="Pfam" id="PF18052"/>
    </source>
</evidence>
<dbReference type="STRING" id="3476.A0A2P5A9J6"/>
<evidence type="ECO:0000259" key="7">
    <source>
        <dbReference type="Pfam" id="PF23598"/>
    </source>
</evidence>
<dbReference type="Pfam" id="PF00931">
    <property type="entry name" value="NB-ARC"/>
    <property type="match status" value="1"/>
</dbReference>
<dbReference type="EMBL" id="JXTB01000749">
    <property type="protein sequence ID" value="PON33209.1"/>
    <property type="molecule type" value="Genomic_DNA"/>
</dbReference>
<evidence type="ECO:0000259" key="6">
    <source>
        <dbReference type="Pfam" id="PF23559"/>
    </source>
</evidence>
<accession>A0A2P5A9J6</accession>
<evidence type="ECO:0000256" key="2">
    <source>
        <dbReference type="ARBA" id="ARBA00022741"/>
    </source>
</evidence>
<dbReference type="InterPro" id="IPR042197">
    <property type="entry name" value="Apaf_helical"/>
</dbReference>
<dbReference type="PANTHER" id="PTHR23155">
    <property type="entry name" value="DISEASE RESISTANCE PROTEIN RP"/>
    <property type="match status" value="1"/>
</dbReference>
<dbReference type="SUPFAM" id="SSF52058">
    <property type="entry name" value="L domain-like"/>
    <property type="match status" value="1"/>
</dbReference>
<name>A0A2P5A9J6_PARAD</name>
<sequence length="860" mass="99063">MGGGVGVLDAVLQALASNLYKYLENEVLHVLDFSSQFRKMNDELDTLAAYLADTEKLKQSKETDRKFLVKLREVIYEADDVLTDCLLRDEYVKDKSCHRLSVREKLFMYRTSKKLKDINSRMSKTEETLSNFLTRREIKEVIETRHSVETIAQDFNPTKPIGLDEDIRTVKGWILKKNDANERGLRKVAIVGMGGLGKTTITQEIFHDQEVISHFDKMIWVSVTKAHSTDHLMRCMLERLGTLPRDSKHDGSMLLNEFGQVFSNQSTNCLIVMDNVWELDLEWWDKVCSVVRRSGGRDGITNRSSSIIITTRNEEVATNLGVDDLRIHKPKTLSERDSWDLFSRYAFSSSGELSSSIKDLGRQVVRKCGGLPLAIKTIGALLETKIGSPSQWKQILDSFHVTTSNSVLPSLELSYDELSTLLRHCLLCFAIYPQGSEIQAEQLIHWWIAEGMVQDKGTKTAVEVGREYLLQLSKRCLVDVVKRRKYDGSIYKCKIHDMVRELIIGKACEQEICSFDRSKESPEVTQDTRWLGLTEEMCQPSFFNVFKLRALFLMPRSWFCVEKFGLLESLRVLNFSKNVEAINLEDFFNWLSSLKRLACLNMSGYPHLEEVPHSVKKLRNLQMLVLFDCENLKKLHPSIATLRRLTVLDVGNCPKLKCLPRGLGKLSHLQELTGFQVMSPSNKRIFQLLELQELKQLRVLRIILTDETEISGEKTDILLQLTKLKVLAIDHAEKPGRKITINIMDSLRPPQSLQELYIKNYKWENLPNWLNPSHLSALHYLSIESGYMINRLNTVENMSDQHWNIEGLRLRYLPRLEAEWSNFEIHMPELRYMEISNCVRLSGFPCDVKETGSWRRGQTN</sequence>
<keyword evidence="2" id="KW-0547">Nucleotide-binding</keyword>
<feature type="domain" description="Disease resistance N-terminal" evidence="5">
    <location>
        <begin position="11"/>
        <end position="98"/>
    </location>
</feature>
<dbReference type="Pfam" id="PF18052">
    <property type="entry name" value="Rx_N"/>
    <property type="match status" value="1"/>
</dbReference>
<evidence type="ECO:0000256" key="1">
    <source>
        <dbReference type="ARBA" id="ARBA00022737"/>
    </source>
</evidence>
<dbReference type="Gene3D" id="1.20.5.4130">
    <property type="match status" value="1"/>
</dbReference>
<dbReference type="Pfam" id="PF23598">
    <property type="entry name" value="LRR_14"/>
    <property type="match status" value="1"/>
</dbReference>
<keyword evidence="9" id="KW-1185">Reference proteome</keyword>
<dbReference type="InterPro" id="IPR058922">
    <property type="entry name" value="WHD_DRP"/>
</dbReference>
<dbReference type="AlphaFoldDB" id="A0A2P5A9J6"/>
<dbReference type="InterPro" id="IPR027417">
    <property type="entry name" value="P-loop_NTPase"/>
</dbReference>
<evidence type="ECO:0000313" key="9">
    <source>
        <dbReference type="Proteomes" id="UP000237105"/>
    </source>
</evidence>
<reference evidence="9" key="1">
    <citation type="submission" date="2016-06" db="EMBL/GenBank/DDBJ databases">
        <title>Parallel loss of symbiosis genes in relatives of nitrogen-fixing non-legume Parasponia.</title>
        <authorList>
            <person name="Van Velzen R."/>
            <person name="Holmer R."/>
            <person name="Bu F."/>
            <person name="Rutten L."/>
            <person name="Van Zeijl A."/>
            <person name="Liu W."/>
            <person name="Santuari L."/>
            <person name="Cao Q."/>
            <person name="Sharma T."/>
            <person name="Shen D."/>
            <person name="Roswanjaya Y."/>
            <person name="Wardhani T."/>
            <person name="Kalhor M.S."/>
            <person name="Jansen J."/>
            <person name="Van den Hoogen J."/>
            <person name="Gungor B."/>
            <person name="Hartog M."/>
            <person name="Hontelez J."/>
            <person name="Verver J."/>
            <person name="Yang W.-C."/>
            <person name="Schijlen E."/>
            <person name="Repin R."/>
            <person name="Schilthuizen M."/>
            <person name="Schranz E."/>
            <person name="Heidstra R."/>
            <person name="Miyata K."/>
            <person name="Fedorova E."/>
            <person name="Kohlen W."/>
            <person name="Bisseling T."/>
            <person name="Smit S."/>
            <person name="Geurts R."/>
        </authorList>
    </citation>
    <scope>NUCLEOTIDE SEQUENCE [LARGE SCALE GENOMIC DNA]</scope>
    <source>
        <strain evidence="9">cv. WU1-14</strain>
    </source>
</reference>
<keyword evidence="1" id="KW-0677">Repeat</keyword>
<dbReference type="InterPro" id="IPR002182">
    <property type="entry name" value="NB-ARC"/>
</dbReference>
<feature type="domain" description="Disease resistance R13L4/SHOC-2-like LRR" evidence="7">
    <location>
        <begin position="562"/>
        <end position="784"/>
    </location>
</feature>
<dbReference type="Proteomes" id="UP000237105">
    <property type="component" value="Unassembled WGS sequence"/>
</dbReference>
<feature type="domain" description="NB-ARC" evidence="4">
    <location>
        <begin position="165"/>
        <end position="349"/>
    </location>
</feature>
<dbReference type="FunFam" id="1.10.10.10:FF:000322">
    <property type="entry name" value="Probable disease resistance protein At1g63360"/>
    <property type="match status" value="1"/>
</dbReference>
<dbReference type="GO" id="GO:0043531">
    <property type="term" value="F:ADP binding"/>
    <property type="evidence" value="ECO:0007669"/>
    <property type="project" value="InterPro"/>
</dbReference>
<keyword evidence="3" id="KW-0611">Plant defense</keyword>
<dbReference type="Gene3D" id="3.40.50.300">
    <property type="entry name" value="P-loop containing nucleotide triphosphate hydrolases"/>
    <property type="match status" value="1"/>
</dbReference>
<dbReference type="SUPFAM" id="SSF52540">
    <property type="entry name" value="P-loop containing nucleoside triphosphate hydrolases"/>
    <property type="match status" value="1"/>
</dbReference>
<dbReference type="Gene3D" id="1.10.8.430">
    <property type="entry name" value="Helical domain of apoptotic protease-activating factors"/>
    <property type="match status" value="1"/>
</dbReference>
<evidence type="ECO:0000313" key="8">
    <source>
        <dbReference type="EMBL" id="PON33209.1"/>
    </source>
</evidence>
<dbReference type="InterPro" id="IPR032675">
    <property type="entry name" value="LRR_dom_sf"/>
</dbReference>
<dbReference type="InterPro" id="IPR041118">
    <property type="entry name" value="Rx_N"/>
</dbReference>
<evidence type="ECO:0000256" key="3">
    <source>
        <dbReference type="ARBA" id="ARBA00022821"/>
    </source>
</evidence>
<evidence type="ECO:0000259" key="4">
    <source>
        <dbReference type="Pfam" id="PF00931"/>
    </source>
</evidence>
<dbReference type="Gene3D" id="1.10.10.10">
    <property type="entry name" value="Winged helix-like DNA-binding domain superfamily/Winged helix DNA-binding domain"/>
    <property type="match status" value="1"/>
</dbReference>
<dbReference type="PANTHER" id="PTHR23155:SF759">
    <property type="entry name" value="AAA+ ATPASE DOMAIN-CONTAINING PROTEIN"/>
    <property type="match status" value="1"/>
</dbReference>
<comment type="caution">
    <text evidence="8">The sequence shown here is derived from an EMBL/GenBank/DDBJ whole genome shotgun (WGS) entry which is preliminary data.</text>
</comment>
<protein>
    <submittedName>
        <fullName evidence="8">NB-ARC domain, LRR domain containing protein</fullName>
    </submittedName>
</protein>
<dbReference type="InterPro" id="IPR055414">
    <property type="entry name" value="LRR_R13L4/SHOC2-like"/>
</dbReference>
<dbReference type="InterPro" id="IPR044974">
    <property type="entry name" value="Disease_R_plants"/>
</dbReference>
<feature type="domain" description="Disease resistance protein winged helix" evidence="6">
    <location>
        <begin position="431"/>
        <end position="503"/>
    </location>
</feature>
<dbReference type="Pfam" id="PF23559">
    <property type="entry name" value="WHD_DRP"/>
    <property type="match status" value="1"/>
</dbReference>